<keyword evidence="1" id="KW-0808">Transferase</keyword>
<protein>
    <submittedName>
        <fullName evidence="1">CDPK-related kinase 5-like</fullName>
    </submittedName>
</protein>
<evidence type="ECO:0000313" key="2">
    <source>
        <dbReference type="Proteomes" id="UP000265520"/>
    </source>
</evidence>
<name>A0A392TUM2_9FABA</name>
<keyword evidence="2" id="KW-1185">Reference proteome</keyword>
<reference evidence="1 2" key="1">
    <citation type="journal article" date="2018" name="Front. Plant Sci.">
        <title>Red Clover (Trifolium pratense) and Zigzag Clover (T. medium) - A Picture of Genomic Similarities and Differences.</title>
        <authorList>
            <person name="Dluhosova J."/>
            <person name="Istvanek J."/>
            <person name="Nedelnik J."/>
            <person name="Repkova J."/>
        </authorList>
    </citation>
    <scope>NUCLEOTIDE SEQUENCE [LARGE SCALE GENOMIC DNA]</scope>
    <source>
        <strain evidence="2">cv. 10/8</strain>
        <tissue evidence="1">Leaf</tissue>
    </source>
</reference>
<dbReference type="Proteomes" id="UP000265520">
    <property type="component" value="Unassembled WGS sequence"/>
</dbReference>
<organism evidence="1 2">
    <name type="scientific">Trifolium medium</name>
    <dbReference type="NCBI Taxonomy" id="97028"/>
    <lineage>
        <taxon>Eukaryota</taxon>
        <taxon>Viridiplantae</taxon>
        <taxon>Streptophyta</taxon>
        <taxon>Embryophyta</taxon>
        <taxon>Tracheophyta</taxon>
        <taxon>Spermatophyta</taxon>
        <taxon>Magnoliopsida</taxon>
        <taxon>eudicotyledons</taxon>
        <taxon>Gunneridae</taxon>
        <taxon>Pentapetalae</taxon>
        <taxon>rosids</taxon>
        <taxon>fabids</taxon>
        <taxon>Fabales</taxon>
        <taxon>Fabaceae</taxon>
        <taxon>Papilionoideae</taxon>
        <taxon>50 kb inversion clade</taxon>
        <taxon>NPAAA clade</taxon>
        <taxon>Hologalegina</taxon>
        <taxon>IRL clade</taxon>
        <taxon>Trifolieae</taxon>
        <taxon>Trifolium</taxon>
    </lineage>
</organism>
<keyword evidence="1" id="KW-0418">Kinase</keyword>
<dbReference type="AlphaFoldDB" id="A0A392TUM2"/>
<sequence>MTAAQALGHPWIKSYKIVKVPLDILVFKLMKSYMRSSSLRKAALR</sequence>
<evidence type="ECO:0000313" key="1">
    <source>
        <dbReference type="EMBL" id="MCI64629.1"/>
    </source>
</evidence>
<accession>A0A392TUM2</accession>
<proteinExistence type="predicted"/>
<dbReference type="EMBL" id="LXQA010659947">
    <property type="protein sequence ID" value="MCI64629.1"/>
    <property type="molecule type" value="Genomic_DNA"/>
</dbReference>
<feature type="non-terminal residue" evidence="1">
    <location>
        <position position="45"/>
    </location>
</feature>
<comment type="caution">
    <text evidence="1">The sequence shown here is derived from an EMBL/GenBank/DDBJ whole genome shotgun (WGS) entry which is preliminary data.</text>
</comment>
<dbReference type="GO" id="GO:0016301">
    <property type="term" value="F:kinase activity"/>
    <property type="evidence" value="ECO:0007669"/>
    <property type="project" value="UniProtKB-KW"/>
</dbReference>